<name>A0A0H2S712_9AGAM</name>
<proteinExistence type="predicted"/>
<protein>
    <submittedName>
        <fullName evidence="1">Uncharacterized protein</fullName>
    </submittedName>
</protein>
<dbReference type="EMBL" id="KQ085884">
    <property type="protein sequence ID" value="KLO19764.1"/>
    <property type="molecule type" value="Genomic_DNA"/>
</dbReference>
<keyword evidence="2" id="KW-1185">Reference proteome</keyword>
<dbReference type="AlphaFoldDB" id="A0A0H2S712"/>
<evidence type="ECO:0000313" key="1">
    <source>
        <dbReference type="EMBL" id="KLO19764.1"/>
    </source>
</evidence>
<organism evidence="1 2">
    <name type="scientific">Schizopora paradoxa</name>
    <dbReference type="NCBI Taxonomy" id="27342"/>
    <lineage>
        <taxon>Eukaryota</taxon>
        <taxon>Fungi</taxon>
        <taxon>Dikarya</taxon>
        <taxon>Basidiomycota</taxon>
        <taxon>Agaricomycotina</taxon>
        <taxon>Agaricomycetes</taxon>
        <taxon>Hymenochaetales</taxon>
        <taxon>Schizoporaceae</taxon>
        <taxon>Schizopora</taxon>
    </lineage>
</organism>
<gene>
    <name evidence="1" type="ORF">SCHPADRAFT_39840</name>
</gene>
<reference evidence="1 2" key="1">
    <citation type="submission" date="2015-04" db="EMBL/GenBank/DDBJ databases">
        <title>Complete genome sequence of Schizopora paradoxa KUC8140, a cosmopolitan wood degrader in East Asia.</title>
        <authorList>
            <consortium name="DOE Joint Genome Institute"/>
            <person name="Min B."/>
            <person name="Park H."/>
            <person name="Jang Y."/>
            <person name="Kim J.-J."/>
            <person name="Kim K.H."/>
            <person name="Pangilinan J."/>
            <person name="Lipzen A."/>
            <person name="Riley R."/>
            <person name="Grigoriev I.V."/>
            <person name="Spatafora J.W."/>
            <person name="Choi I.-G."/>
        </authorList>
    </citation>
    <scope>NUCLEOTIDE SEQUENCE [LARGE SCALE GENOMIC DNA]</scope>
    <source>
        <strain evidence="1 2">KUC8140</strain>
    </source>
</reference>
<evidence type="ECO:0000313" key="2">
    <source>
        <dbReference type="Proteomes" id="UP000053477"/>
    </source>
</evidence>
<accession>A0A0H2S712</accession>
<sequence length="74" mass="8669">MRRIFHFLSGTRGSVVLVSGARNRAHGLCIRGWRSACFGFYFFFQYWCGLTNLSRSPKAKRSNYLRRLTISFEL</sequence>
<dbReference type="InParanoid" id="A0A0H2S712"/>
<dbReference type="Proteomes" id="UP000053477">
    <property type="component" value="Unassembled WGS sequence"/>
</dbReference>